<dbReference type="GO" id="GO:0006072">
    <property type="term" value="P:glycerol-3-phosphate metabolic process"/>
    <property type="evidence" value="ECO:0007669"/>
    <property type="project" value="InterPro"/>
</dbReference>
<protein>
    <recommendedName>
        <fullName evidence="2">Glycerol-3-phosphate dehydrogenase NAD-dependent C-terminal domain-containing protein</fullName>
    </recommendedName>
</protein>
<dbReference type="EMBL" id="SIXH01000158">
    <property type="protein sequence ID" value="TBO58184.1"/>
    <property type="molecule type" value="Genomic_DNA"/>
</dbReference>
<evidence type="ECO:0000259" key="2">
    <source>
        <dbReference type="Pfam" id="PF07479"/>
    </source>
</evidence>
<dbReference type="Gene3D" id="1.10.1040.10">
    <property type="entry name" value="N-(1-d-carboxylethyl)-l-norvaline Dehydrogenase, domain 2"/>
    <property type="match status" value="1"/>
</dbReference>
<dbReference type="OrthoDB" id="4546548at2"/>
<organism evidence="3 4">
    <name type="scientific">Streptomyces kasugaensis</name>
    <dbReference type="NCBI Taxonomy" id="1946"/>
    <lineage>
        <taxon>Bacteria</taxon>
        <taxon>Bacillati</taxon>
        <taxon>Actinomycetota</taxon>
        <taxon>Actinomycetes</taxon>
        <taxon>Kitasatosporales</taxon>
        <taxon>Streptomycetaceae</taxon>
        <taxon>Streptomyces</taxon>
    </lineage>
</organism>
<feature type="domain" description="Glycerol-3-phosphate dehydrogenase NAD-dependent C-terminal" evidence="2">
    <location>
        <begin position="2"/>
        <end position="53"/>
    </location>
</feature>
<keyword evidence="4" id="KW-1185">Reference proteome</keyword>
<comment type="caution">
    <text evidence="3">The sequence shown here is derived from an EMBL/GenBank/DDBJ whole genome shotgun (WGS) entry which is preliminary data.</text>
</comment>
<evidence type="ECO:0000313" key="3">
    <source>
        <dbReference type="EMBL" id="TBO58184.1"/>
    </source>
</evidence>
<feature type="region of interest" description="Disordered" evidence="1">
    <location>
        <begin position="60"/>
        <end position="89"/>
    </location>
</feature>
<dbReference type="InterPro" id="IPR006109">
    <property type="entry name" value="G3P_DH_NAD-dep_C"/>
</dbReference>
<feature type="compositionally biased region" description="Basic and acidic residues" evidence="1">
    <location>
        <begin position="62"/>
        <end position="71"/>
    </location>
</feature>
<proteinExistence type="predicted"/>
<dbReference type="Pfam" id="PF07479">
    <property type="entry name" value="NAD_Gly3P_dh_C"/>
    <property type="match status" value="1"/>
</dbReference>
<dbReference type="InterPro" id="IPR013328">
    <property type="entry name" value="6PGD_dom2"/>
</dbReference>
<dbReference type="AlphaFoldDB" id="A0A4Q9HSZ7"/>
<evidence type="ECO:0000313" key="4">
    <source>
        <dbReference type="Proteomes" id="UP000292452"/>
    </source>
</evidence>
<dbReference type="SUPFAM" id="SSF48179">
    <property type="entry name" value="6-phosphogluconate dehydrogenase C-terminal domain-like"/>
    <property type="match status" value="1"/>
</dbReference>
<dbReference type="GO" id="GO:0005975">
    <property type="term" value="P:carbohydrate metabolic process"/>
    <property type="evidence" value="ECO:0007669"/>
    <property type="project" value="InterPro"/>
</dbReference>
<accession>A0A4Q9HSZ7</accession>
<sequence>MSVAEAAASTRQTTEGVKTAGALLDRARAYDITMPITEVMYVLLHEKATLAEAAAALMQRAPKPERTDQLRNRKNRGSAGGRLPACGKTVRRQRRSVECGVNRLNRHRAVAAMYHPARSRRHVTHIKTITCPARPCGISLGENAGPE</sequence>
<evidence type="ECO:0000256" key="1">
    <source>
        <dbReference type="SAM" id="MobiDB-lite"/>
    </source>
</evidence>
<dbReference type="Proteomes" id="UP000292452">
    <property type="component" value="Unassembled WGS sequence"/>
</dbReference>
<dbReference type="InterPro" id="IPR008927">
    <property type="entry name" value="6-PGluconate_DH-like_C_sf"/>
</dbReference>
<reference evidence="3 4" key="1">
    <citation type="submission" date="2019-02" db="EMBL/GenBank/DDBJ databases">
        <title>Draft Genome Sequence of Streptomyces sp. AM-2504, identified by 16S rRNA comparative analysis as a Streptomyces Kasugaensis strain.</title>
        <authorList>
            <person name="Napolioni V."/>
            <person name="Giuliodori A.M."/>
            <person name="Spurio R."/>
            <person name="Fabbretti A."/>
        </authorList>
    </citation>
    <scope>NUCLEOTIDE SEQUENCE [LARGE SCALE GENOMIC DNA]</scope>
    <source>
        <strain evidence="3 4">AM-2504</strain>
    </source>
</reference>
<gene>
    <name evidence="3" type="ORF">EYS09_18800</name>
</gene>
<name>A0A4Q9HSZ7_STRKA</name>